<dbReference type="PANTHER" id="PTHR43215:SF14">
    <property type="entry name" value="RADIAL SPOKE HEAD 1 HOMOLOG"/>
    <property type="match status" value="1"/>
</dbReference>
<gene>
    <name evidence="3" type="primary">Contig13102.g13968</name>
    <name evidence="3" type="ORF">STYLEM_8663</name>
</gene>
<dbReference type="GO" id="GO:0005829">
    <property type="term" value="C:cytosol"/>
    <property type="evidence" value="ECO:0007669"/>
    <property type="project" value="TreeGrafter"/>
</dbReference>
<protein>
    <recommendedName>
        <fullName evidence="5">Morn repeat protein</fullName>
    </recommendedName>
</protein>
<evidence type="ECO:0008006" key="5">
    <source>
        <dbReference type="Google" id="ProtNLM"/>
    </source>
</evidence>
<dbReference type="Pfam" id="PF02493">
    <property type="entry name" value="MORN"/>
    <property type="match status" value="13"/>
</dbReference>
<feature type="compositionally biased region" description="Polar residues" evidence="2">
    <location>
        <begin position="328"/>
        <end position="343"/>
    </location>
</feature>
<feature type="region of interest" description="Disordered" evidence="2">
    <location>
        <begin position="321"/>
        <end position="345"/>
    </location>
</feature>
<keyword evidence="1" id="KW-0677">Repeat</keyword>
<evidence type="ECO:0000313" key="3">
    <source>
        <dbReference type="EMBL" id="CDW79672.1"/>
    </source>
</evidence>
<organism evidence="3 4">
    <name type="scientific">Stylonychia lemnae</name>
    <name type="common">Ciliate</name>
    <dbReference type="NCBI Taxonomy" id="5949"/>
    <lineage>
        <taxon>Eukaryota</taxon>
        <taxon>Sar</taxon>
        <taxon>Alveolata</taxon>
        <taxon>Ciliophora</taxon>
        <taxon>Intramacronucleata</taxon>
        <taxon>Spirotrichea</taxon>
        <taxon>Stichotrichia</taxon>
        <taxon>Sporadotrichida</taxon>
        <taxon>Oxytrichidae</taxon>
        <taxon>Stylonychinae</taxon>
        <taxon>Stylonychia</taxon>
    </lineage>
</organism>
<dbReference type="OrthoDB" id="300500at2759"/>
<keyword evidence="4" id="KW-1185">Reference proteome</keyword>
<dbReference type="Proteomes" id="UP000039865">
    <property type="component" value="Unassembled WGS sequence"/>
</dbReference>
<evidence type="ECO:0000256" key="1">
    <source>
        <dbReference type="ARBA" id="ARBA00022737"/>
    </source>
</evidence>
<evidence type="ECO:0000256" key="2">
    <source>
        <dbReference type="SAM" id="MobiDB-lite"/>
    </source>
</evidence>
<dbReference type="InterPro" id="IPR003409">
    <property type="entry name" value="MORN"/>
</dbReference>
<dbReference type="AlphaFoldDB" id="A0A078ADR3"/>
<dbReference type="Gene3D" id="2.20.110.10">
    <property type="entry name" value="Histone H3 K4-specific methyltransferase SET7/9 N-terminal domain"/>
    <property type="match status" value="4"/>
</dbReference>
<name>A0A078ADR3_STYLE</name>
<dbReference type="SUPFAM" id="SSF82185">
    <property type="entry name" value="Histone H3 K4-specific methyltransferase SET7/9 N-terminal domain"/>
    <property type="match status" value="4"/>
</dbReference>
<dbReference type="SMART" id="SM00698">
    <property type="entry name" value="MORN"/>
    <property type="match status" value="13"/>
</dbReference>
<proteinExistence type="predicted"/>
<evidence type="ECO:0000313" key="4">
    <source>
        <dbReference type="Proteomes" id="UP000039865"/>
    </source>
</evidence>
<dbReference type="FunFam" id="2.20.110.10:FF:000002">
    <property type="entry name" value="Phosphatidylinositol 4-phosphate 5-kinase 8"/>
    <property type="match status" value="1"/>
</dbReference>
<dbReference type="InParanoid" id="A0A078ADR3"/>
<reference evidence="3 4" key="1">
    <citation type="submission" date="2014-06" db="EMBL/GenBank/DDBJ databases">
        <authorList>
            <person name="Swart Estienne"/>
        </authorList>
    </citation>
    <scope>NUCLEOTIDE SEQUENCE [LARGE SCALE GENOMIC DNA]</scope>
    <source>
        <strain evidence="3 4">130c</strain>
    </source>
</reference>
<sequence length="735" mass="86180">MTPLTQCAQNLLTQINIKGMDDYQMYPVMKSALSNVQQLELQIINDDKMSLKEKIRQQKYEREHSRYDIVKMIKDNNNQIVPQQPLINYGPEFRDPRLNEDYLLHIKNKIDGEQFWISYISDSSALTEIRWDLFEDGMLKYLQDKIIFNQEELTRVNWKLFFTILLEVIAHNENEYQSECPQYPISTTYANHQEDYMSFRGKKVRKSDWINFIKERGFSQFARECMVVYNKDQEGNKLREDEMVKKLAQIKNAQRNRITYEDGTIYEGSRDHGRRHGKGILSLASRRGIYNGDFNHGKRHGYGIQTSHNMIINKKADAQKQEEKTKKQINGEQINDTQQTQMNNEEDDAIEIPQMVYKGEWRDDMRHGFGVQEFYDGSKFEGQWAYNKQSFGTYIWPDGSEYVGEFNGCHIEGLGTMKLEREVIKGKWRNGKLHGEGERKFMDGEKYICKNWINGKMFGKGEHHTKDGSFFGYFQENKESGRGKKVSHVDGYQYEGYFENGLFCGQGKQIFKNGDVYIGEFKDGFRHGKGIFKFANGDQYEGEWQEDYQNGYGILKIKYDSSFGKLDAVYKGNFKDGLYNGKGFFEVPDFQIYDGDFVNGMKEGFGKFVQVVDDVKRDYFKEQVYEVYEGQWKNNKFHGLGKFKYSDGVEYNGMWKDGLKDGKGTLSKGDQVLTALFQEDYVIGPNWNEHIDVSLLNMKIYDKIFGSEEWKKRPKDNKGDFISDNLDRIGKRYNE</sequence>
<dbReference type="PANTHER" id="PTHR43215">
    <property type="entry name" value="RADIAL SPOKE HEAD 1 HOMOLOG"/>
    <property type="match status" value="1"/>
</dbReference>
<dbReference type="EMBL" id="CCKQ01008232">
    <property type="protein sequence ID" value="CDW79672.1"/>
    <property type="molecule type" value="Genomic_DNA"/>
</dbReference>
<accession>A0A078ADR3</accession>